<dbReference type="EMBL" id="GG745342">
    <property type="protein sequence ID" value="KNE63394.1"/>
    <property type="molecule type" value="Genomic_DNA"/>
</dbReference>
<dbReference type="PANTHER" id="PTHR23132:SF23">
    <property type="entry name" value="D-ALANINE--D-ALANINE LIGASE B"/>
    <property type="match status" value="1"/>
</dbReference>
<accession>A0A0L0SLW6</accession>
<evidence type="ECO:0000259" key="4">
    <source>
        <dbReference type="PROSITE" id="PS50975"/>
    </source>
</evidence>
<protein>
    <recommendedName>
        <fullName evidence="4">ATP-grasp domain-containing protein</fullName>
    </recommendedName>
</protein>
<evidence type="ECO:0000256" key="2">
    <source>
        <dbReference type="ARBA" id="ARBA00022598"/>
    </source>
</evidence>
<evidence type="ECO:0000313" key="6">
    <source>
        <dbReference type="Proteomes" id="UP000054350"/>
    </source>
</evidence>
<dbReference type="OrthoDB" id="2013972at2759"/>
<evidence type="ECO:0000256" key="3">
    <source>
        <dbReference type="PROSITE-ProRule" id="PRU00409"/>
    </source>
</evidence>
<dbReference type="SUPFAM" id="SSF56059">
    <property type="entry name" value="Glutathione synthetase ATP-binding domain-like"/>
    <property type="match status" value="1"/>
</dbReference>
<dbReference type="GO" id="GO:0008716">
    <property type="term" value="F:D-alanine-D-alanine ligase activity"/>
    <property type="evidence" value="ECO:0007669"/>
    <property type="project" value="InterPro"/>
</dbReference>
<dbReference type="VEuPathDB" id="FungiDB:AMAG_08527"/>
<evidence type="ECO:0000256" key="1">
    <source>
        <dbReference type="ARBA" id="ARBA00010871"/>
    </source>
</evidence>
<dbReference type="GO" id="GO:0046872">
    <property type="term" value="F:metal ion binding"/>
    <property type="evidence" value="ECO:0007669"/>
    <property type="project" value="InterPro"/>
</dbReference>
<dbReference type="STRING" id="578462.A0A0L0SLW6"/>
<dbReference type="InterPro" id="IPR011095">
    <property type="entry name" value="Dala_Dala_lig_C"/>
</dbReference>
<dbReference type="Pfam" id="PF07478">
    <property type="entry name" value="Dala_Dala_lig_C"/>
    <property type="match status" value="1"/>
</dbReference>
<gene>
    <name evidence="5" type="ORF">AMAG_08527</name>
</gene>
<dbReference type="InterPro" id="IPR011761">
    <property type="entry name" value="ATP-grasp"/>
</dbReference>
<comment type="similarity">
    <text evidence="1">Belongs to the D-alanine--D-alanine ligase family.</text>
</comment>
<name>A0A0L0SLW6_ALLM3</name>
<reference evidence="5 6" key="1">
    <citation type="submission" date="2009-11" db="EMBL/GenBank/DDBJ databases">
        <title>Annotation of Allomyces macrogynus ATCC 38327.</title>
        <authorList>
            <consortium name="The Broad Institute Genome Sequencing Platform"/>
            <person name="Russ C."/>
            <person name="Cuomo C."/>
            <person name="Burger G."/>
            <person name="Gray M.W."/>
            <person name="Holland P.W.H."/>
            <person name="King N."/>
            <person name="Lang F.B.F."/>
            <person name="Roger A.J."/>
            <person name="Ruiz-Trillo I."/>
            <person name="Young S.K."/>
            <person name="Zeng Q."/>
            <person name="Gargeya S."/>
            <person name="Fitzgerald M."/>
            <person name="Haas B."/>
            <person name="Abouelleil A."/>
            <person name="Alvarado L."/>
            <person name="Arachchi H.M."/>
            <person name="Berlin A."/>
            <person name="Chapman S.B."/>
            <person name="Gearin G."/>
            <person name="Goldberg J."/>
            <person name="Griggs A."/>
            <person name="Gujja S."/>
            <person name="Hansen M."/>
            <person name="Heiman D."/>
            <person name="Howarth C."/>
            <person name="Larimer J."/>
            <person name="Lui A."/>
            <person name="MacDonald P.J.P."/>
            <person name="McCowen C."/>
            <person name="Montmayeur A."/>
            <person name="Murphy C."/>
            <person name="Neiman D."/>
            <person name="Pearson M."/>
            <person name="Priest M."/>
            <person name="Roberts A."/>
            <person name="Saif S."/>
            <person name="Shea T."/>
            <person name="Sisk P."/>
            <person name="Stolte C."/>
            <person name="Sykes S."/>
            <person name="Wortman J."/>
            <person name="Nusbaum C."/>
            <person name="Birren B."/>
        </authorList>
    </citation>
    <scope>NUCLEOTIDE SEQUENCE [LARGE SCALE GENOMIC DNA]</scope>
    <source>
        <strain evidence="5 6">ATCC 38327</strain>
    </source>
</reference>
<dbReference type="PANTHER" id="PTHR23132">
    <property type="entry name" value="D-ALANINE--D-ALANINE LIGASE"/>
    <property type="match status" value="1"/>
</dbReference>
<proteinExistence type="inferred from homology"/>
<organism evidence="5 6">
    <name type="scientific">Allomyces macrogynus (strain ATCC 38327)</name>
    <name type="common">Allomyces javanicus var. macrogynus</name>
    <dbReference type="NCBI Taxonomy" id="578462"/>
    <lineage>
        <taxon>Eukaryota</taxon>
        <taxon>Fungi</taxon>
        <taxon>Fungi incertae sedis</taxon>
        <taxon>Blastocladiomycota</taxon>
        <taxon>Blastocladiomycetes</taxon>
        <taxon>Blastocladiales</taxon>
        <taxon>Blastocladiaceae</taxon>
        <taxon>Allomyces</taxon>
    </lineage>
</organism>
<dbReference type="Gene3D" id="3.30.470.20">
    <property type="entry name" value="ATP-grasp fold, B domain"/>
    <property type="match status" value="1"/>
</dbReference>
<keyword evidence="3" id="KW-0067">ATP-binding</keyword>
<keyword evidence="2" id="KW-0436">Ligase</keyword>
<keyword evidence="3" id="KW-0547">Nucleotide-binding</keyword>
<dbReference type="PROSITE" id="PS50975">
    <property type="entry name" value="ATP_GRASP"/>
    <property type="match status" value="1"/>
</dbReference>
<dbReference type="GO" id="GO:0005524">
    <property type="term" value="F:ATP binding"/>
    <property type="evidence" value="ECO:0007669"/>
    <property type="project" value="UniProtKB-UniRule"/>
</dbReference>
<keyword evidence="6" id="KW-1185">Reference proteome</keyword>
<sequence length="459" mass="48956">MASRTAWCLRSGHPRRDPFSPAWLRSVATSHSALFPRDALLIKDLALYQALSPTNLDSSSSSSTMPAHDLIGATAATSDAHLANAAAALTLDGPSPARSVDVTPVPVKTVPAPATTTSTPLIPSPIAGRDVHLIYDPSYADPTLHTDLIVPVRELGCKSVTTWVVNDENAEELAHKVPKDGVLVLHADMPPGLTKGAEFTALRTFLRAGQFPHVLGHVPAYCERTLHKSRMHDQFVRSQIPHADSLIVPTLDALNDTATSDFVARILADSPGTRLFIKVDNGFNSCGLTSGCVVDSYVALVAAASPLVEAHGAVVVQRYLAGREFTVAVCDTPTGVRAFHAVERVFLPGQLFSPPDGTAAEKVVQGEPELVEACRNAARDAYVAVGGCAWGRVDVRCDDAGRVYVLEVNNTASFAPDSYFAMSTRAEGVDRAQVLAWVAQAAWDRPVGWMGIEEAAEKE</sequence>
<evidence type="ECO:0000313" key="5">
    <source>
        <dbReference type="EMBL" id="KNE63394.1"/>
    </source>
</evidence>
<reference evidence="6" key="2">
    <citation type="submission" date="2009-11" db="EMBL/GenBank/DDBJ databases">
        <title>The Genome Sequence of Allomyces macrogynus strain ATCC 38327.</title>
        <authorList>
            <consortium name="The Broad Institute Genome Sequencing Platform"/>
            <person name="Russ C."/>
            <person name="Cuomo C."/>
            <person name="Shea T."/>
            <person name="Young S.K."/>
            <person name="Zeng Q."/>
            <person name="Koehrsen M."/>
            <person name="Haas B."/>
            <person name="Borodovsky M."/>
            <person name="Guigo R."/>
            <person name="Alvarado L."/>
            <person name="Berlin A."/>
            <person name="Borenstein D."/>
            <person name="Chen Z."/>
            <person name="Engels R."/>
            <person name="Freedman E."/>
            <person name="Gellesch M."/>
            <person name="Goldberg J."/>
            <person name="Griggs A."/>
            <person name="Gujja S."/>
            <person name="Heiman D."/>
            <person name="Hepburn T."/>
            <person name="Howarth C."/>
            <person name="Jen D."/>
            <person name="Larson L."/>
            <person name="Lewis B."/>
            <person name="Mehta T."/>
            <person name="Park D."/>
            <person name="Pearson M."/>
            <person name="Roberts A."/>
            <person name="Saif S."/>
            <person name="Shenoy N."/>
            <person name="Sisk P."/>
            <person name="Stolte C."/>
            <person name="Sykes S."/>
            <person name="Walk T."/>
            <person name="White J."/>
            <person name="Yandava C."/>
            <person name="Burger G."/>
            <person name="Gray M.W."/>
            <person name="Holland P.W.H."/>
            <person name="King N."/>
            <person name="Lang F.B.F."/>
            <person name="Roger A.J."/>
            <person name="Ruiz-Trillo I."/>
            <person name="Lander E."/>
            <person name="Nusbaum C."/>
        </authorList>
    </citation>
    <scope>NUCLEOTIDE SEQUENCE [LARGE SCALE GENOMIC DNA]</scope>
    <source>
        <strain evidence="6">ATCC 38327</strain>
    </source>
</reference>
<dbReference type="AlphaFoldDB" id="A0A0L0SLW6"/>
<feature type="domain" description="ATP-grasp" evidence="4">
    <location>
        <begin position="232"/>
        <end position="440"/>
    </location>
</feature>
<dbReference type="Proteomes" id="UP000054350">
    <property type="component" value="Unassembled WGS sequence"/>
</dbReference>